<reference evidence="9" key="2">
    <citation type="submission" date="2024-10" db="UniProtKB">
        <authorList>
            <consortium name="EnsemblProtists"/>
        </authorList>
    </citation>
    <scope>IDENTIFICATION</scope>
</reference>
<keyword evidence="4 8" id="KW-1133">Transmembrane helix</keyword>
<evidence type="ECO:0000256" key="6">
    <source>
        <dbReference type="ARBA" id="ARBA00023180"/>
    </source>
</evidence>
<evidence type="ECO:0000256" key="2">
    <source>
        <dbReference type="ARBA" id="ARBA00007168"/>
    </source>
</evidence>
<keyword evidence="6" id="KW-0325">Glycoprotein</keyword>
<evidence type="ECO:0000256" key="5">
    <source>
        <dbReference type="ARBA" id="ARBA00023136"/>
    </source>
</evidence>
<keyword evidence="5 8" id="KW-0472">Membrane</keyword>
<protein>
    <recommendedName>
        <fullName evidence="11">Choline transporter-like protein</fullName>
    </recommendedName>
</protein>
<dbReference type="PANTHER" id="PTHR12385:SF14">
    <property type="entry name" value="CHOLINE TRANSPORTER-LIKE 2"/>
    <property type="match status" value="1"/>
</dbReference>
<dbReference type="PANTHER" id="PTHR12385">
    <property type="entry name" value="CHOLINE TRANSPORTER-LIKE (SLC FAMILY 44)"/>
    <property type="match status" value="1"/>
</dbReference>
<evidence type="ECO:0000256" key="4">
    <source>
        <dbReference type="ARBA" id="ARBA00022989"/>
    </source>
</evidence>
<evidence type="ECO:0000313" key="10">
    <source>
        <dbReference type="Proteomes" id="UP000013827"/>
    </source>
</evidence>
<feature type="transmembrane region" description="Helical" evidence="8">
    <location>
        <begin position="455"/>
        <end position="477"/>
    </location>
</feature>
<feature type="compositionally biased region" description="Pro residues" evidence="7">
    <location>
        <begin position="930"/>
        <end position="942"/>
    </location>
</feature>
<feature type="transmembrane region" description="Helical" evidence="8">
    <location>
        <begin position="484"/>
        <end position="505"/>
    </location>
</feature>
<dbReference type="eggNOG" id="KOG1362">
    <property type="taxonomic scope" value="Eukaryota"/>
</dbReference>
<evidence type="ECO:0000256" key="3">
    <source>
        <dbReference type="ARBA" id="ARBA00022692"/>
    </source>
</evidence>
<dbReference type="GO" id="GO:0022857">
    <property type="term" value="F:transmembrane transporter activity"/>
    <property type="evidence" value="ECO:0007669"/>
    <property type="project" value="InterPro"/>
</dbReference>
<comment type="subcellular location">
    <subcellularLocation>
        <location evidence="1">Membrane</location>
        <topology evidence="1">Multi-pass membrane protein</topology>
    </subcellularLocation>
</comment>
<name>A0A0D3KIV8_EMIH1</name>
<dbReference type="KEGG" id="ehx:EMIHUDRAFT_227494"/>
<keyword evidence="10" id="KW-1185">Reference proteome</keyword>
<reference evidence="10" key="1">
    <citation type="journal article" date="2013" name="Nature">
        <title>Pan genome of the phytoplankton Emiliania underpins its global distribution.</title>
        <authorList>
            <person name="Read B.A."/>
            <person name="Kegel J."/>
            <person name="Klute M.J."/>
            <person name="Kuo A."/>
            <person name="Lefebvre S.C."/>
            <person name="Maumus F."/>
            <person name="Mayer C."/>
            <person name="Miller J."/>
            <person name="Monier A."/>
            <person name="Salamov A."/>
            <person name="Young J."/>
            <person name="Aguilar M."/>
            <person name="Claverie J.M."/>
            <person name="Frickenhaus S."/>
            <person name="Gonzalez K."/>
            <person name="Herman E.K."/>
            <person name="Lin Y.C."/>
            <person name="Napier J."/>
            <person name="Ogata H."/>
            <person name="Sarno A.F."/>
            <person name="Shmutz J."/>
            <person name="Schroeder D."/>
            <person name="de Vargas C."/>
            <person name="Verret F."/>
            <person name="von Dassow P."/>
            <person name="Valentin K."/>
            <person name="Van de Peer Y."/>
            <person name="Wheeler G."/>
            <person name="Dacks J.B."/>
            <person name="Delwiche C.F."/>
            <person name="Dyhrman S.T."/>
            <person name="Glockner G."/>
            <person name="John U."/>
            <person name="Richards T."/>
            <person name="Worden A.Z."/>
            <person name="Zhang X."/>
            <person name="Grigoriev I.V."/>
            <person name="Allen A.E."/>
            <person name="Bidle K."/>
            <person name="Borodovsky M."/>
            <person name="Bowler C."/>
            <person name="Brownlee C."/>
            <person name="Cock J.M."/>
            <person name="Elias M."/>
            <person name="Gladyshev V.N."/>
            <person name="Groth M."/>
            <person name="Guda C."/>
            <person name="Hadaegh A."/>
            <person name="Iglesias-Rodriguez M.D."/>
            <person name="Jenkins J."/>
            <person name="Jones B.M."/>
            <person name="Lawson T."/>
            <person name="Leese F."/>
            <person name="Lindquist E."/>
            <person name="Lobanov A."/>
            <person name="Lomsadze A."/>
            <person name="Malik S.B."/>
            <person name="Marsh M.E."/>
            <person name="Mackinder L."/>
            <person name="Mock T."/>
            <person name="Mueller-Roeber B."/>
            <person name="Pagarete A."/>
            <person name="Parker M."/>
            <person name="Probert I."/>
            <person name="Quesneville H."/>
            <person name="Raines C."/>
            <person name="Rensing S.A."/>
            <person name="Riano-Pachon D.M."/>
            <person name="Richier S."/>
            <person name="Rokitta S."/>
            <person name="Shiraiwa Y."/>
            <person name="Soanes D.M."/>
            <person name="van der Giezen M."/>
            <person name="Wahlund T.M."/>
            <person name="Williams B."/>
            <person name="Wilson W."/>
            <person name="Wolfe G."/>
            <person name="Wurch L.L."/>
        </authorList>
    </citation>
    <scope>NUCLEOTIDE SEQUENCE</scope>
</reference>
<evidence type="ECO:0000313" key="9">
    <source>
        <dbReference type="EnsemblProtists" id="EOD35693"/>
    </source>
</evidence>
<feature type="transmembrane region" description="Helical" evidence="8">
    <location>
        <begin position="813"/>
        <end position="835"/>
    </location>
</feature>
<feature type="transmembrane region" description="Helical" evidence="8">
    <location>
        <begin position="562"/>
        <end position="584"/>
    </location>
</feature>
<dbReference type="GO" id="GO:0016020">
    <property type="term" value="C:membrane"/>
    <property type="evidence" value="ECO:0007669"/>
    <property type="project" value="UniProtKB-SubCell"/>
</dbReference>
<organism evidence="9 10">
    <name type="scientific">Emiliania huxleyi (strain CCMP1516)</name>
    <dbReference type="NCBI Taxonomy" id="280463"/>
    <lineage>
        <taxon>Eukaryota</taxon>
        <taxon>Haptista</taxon>
        <taxon>Haptophyta</taxon>
        <taxon>Prymnesiophyceae</taxon>
        <taxon>Isochrysidales</taxon>
        <taxon>Noelaerhabdaceae</taxon>
        <taxon>Emiliania</taxon>
    </lineage>
</organism>
<evidence type="ECO:0000256" key="1">
    <source>
        <dbReference type="ARBA" id="ARBA00004141"/>
    </source>
</evidence>
<dbReference type="Proteomes" id="UP000013827">
    <property type="component" value="Unassembled WGS sequence"/>
</dbReference>
<feature type="region of interest" description="Disordered" evidence="7">
    <location>
        <begin position="893"/>
        <end position="942"/>
    </location>
</feature>
<sequence length="942" mass="100734">MLLLLRVGGRRGSACKSAELMMPDSLSGAESSNMSSIRCLPPISHFLFALRNLGNPAVNGAPLTNIPMRPQWCSRNHSSSSYGTTKMRSGALAIASRRICLPISSSRTASLRRLRTAATLAAERLVLALAAARVAERFLCTSVRQCWVTLLIRMEVRCNTYAVPEPQKPPKVYAEVPTVTHATEKDVSPTDAKPGDEKKEPLFEPRSKRWCTDVFCLALFAAGLGLSAALTYASIRRDPTLLEALIYPSDSHGNFCGKPGTAVEDMAAVIYPRLESDIISQSATLASGAIWAFNPERLCVSSCPETFDLNKPTVVGGTEYPTSDGEGVIELLYPYATTSIASRCFPTQTAEALAAVALCVSPNCTDPALVSSLGGLVACYAPDAEEDVVLCADGTPDADCSEQRNACDLELAMNDARTYRPVDRTDESAAYLATLSGAISSAVSAVEGVGTGDGLVALLVFGVAVPLALAFVWPLFLWLFAGPVIVGLIIAEVLFMILLAIYFALRAGWLDAAADALDDALNGTSISLSTSDLLESAQSSLDSVYNGTSAYTTAASGEAQTLWTILAVAQIILVAINVIVLILCARYIQKLISVLRRCTKIFKSAVAIIFFPLGRMLAQSALLTYGVLGLYFIYYAWEERGLGARATLVVIHLFLTLWFIVTVRAVAWTTMAGVVAAWYAEQIRHPAKPCCRGCPSLGLCAIGSSLWTVLSRHLGSMAFGAGVIAICNLLQLALQALEYVVEKSGASERQRLLKLVVKCLQCCVYCITKTVSFISFYGFIYVAVEGDGFCWSCKKAFGLLGAQTIVNAVLQRLLLLLIGLTTPIGCAVSAFFYLQSLPDYVAEYSPVYAGVLVFLLAFFITSSTCQVLAVSMDTIYVCDRRKEKLGIKVAEEAVGSGSDAAARSTAKVAPDPGPAPSAADEEAEGLLQRLPPPKPPLPPISR</sequence>
<dbReference type="Pfam" id="PF04515">
    <property type="entry name" value="Choline_transpo"/>
    <property type="match status" value="1"/>
</dbReference>
<proteinExistence type="inferred from homology"/>
<dbReference type="PaxDb" id="2903-EOD35693"/>
<feature type="transmembrane region" description="Helical" evidence="8">
    <location>
        <begin position="847"/>
        <end position="872"/>
    </location>
</feature>
<dbReference type="AlphaFoldDB" id="A0A0D3KIV8"/>
<keyword evidence="3 8" id="KW-0812">Transmembrane</keyword>
<dbReference type="GeneID" id="17280964"/>
<dbReference type="RefSeq" id="XP_005788122.1">
    <property type="nucleotide sequence ID" value="XM_005788065.1"/>
</dbReference>
<dbReference type="HOGENOM" id="CLU_311789_0_0_1"/>
<evidence type="ECO:0000256" key="7">
    <source>
        <dbReference type="SAM" id="MobiDB-lite"/>
    </source>
</evidence>
<feature type="transmembrane region" description="Helical" evidence="8">
    <location>
        <begin position="605"/>
        <end position="637"/>
    </location>
</feature>
<evidence type="ECO:0000256" key="8">
    <source>
        <dbReference type="SAM" id="Phobius"/>
    </source>
</evidence>
<accession>A0A0D3KIV8</accession>
<comment type="similarity">
    <text evidence="2">Belongs to the CTL (choline transporter-like) family.</text>
</comment>
<evidence type="ECO:0008006" key="11">
    <source>
        <dbReference type="Google" id="ProtNLM"/>
    </source>
</evidence>
<feature type="transmembrane region" description="Helical" evidence="8">
    <location>
        <begin position="649"/>
        <end position="678"/>
    </location>
</feature>
<dbReference type="InterPro" id="IPR007603">
    <property type="entry name" value="Choline_transptr-like"/>
</dbReference>
<feature type="region of interest" description="Disordered" evidence="7">
    <location>
        <begin position="182"/>
        <end position="201"/>
    </location>
</feature>
<dbReference type="EnsemblProtists" id="EOD35693">
    <property type="protein sequence ID" value="EOD35693"/>
    <property type="gene ID" value="EMIHUDRAFT_227494"/>
</dbReference>